<dbReference type="Proteomes" id="UP000002630">
    <property type="component" value="Linkage Group LG29"/>
</dbReference>
<dbReference type="EMBL" id="FN649754">
    <property type="protein sequence ID" value="CBJ31168.1"/>
    <property type="molecule type" value="Genomic_DNA"/>
</dbReference>
<sequence length="56" mass="6416">MMRQRKCVDVATCGDDSWRYTSCRLSCSTVCMGMHVFNGTIGSRIERCFIFVELQS</sequence>
<evidence type="ECO:0000313" key="1">
    <source>
        <dbReference type="EMBL" id="CBJ31168.1"/>
    </source>
</evidence>
<organism evidence="1 2">
    <name type="scientific">Ectocarpus siliculosus</name>
    <name type="common">Brown alga</name>
    <name type="synonym">Conferva siliculosa</name>
    <dbReference type="NCBI Taxonomy" id="2880"/>
    <lineage>
        <taxon>Eukaryota</taxon>
        <taxon>Sar</taxon>
        <taxon>Stramenopiles</taxon>
        <taxon>Ochrophyta</taxon>
        <taxon>PX clade</taxon>
        <taxon>Phaeophyceae</taxon>
        <taxon>Ectocarpales</taxon>
        <taxon>Ectocarpaceae</taxon>
        <taxon>Ectocarpus</taxon>
    </lineage>
</organism>
<proteinExistence type="predicted"/>
<evidence type="ECO:0000313" key="2">
    <source>
        <dbReference type="Proteomes" id="UP000002630"/>
    </source>
</evidence>
<keyword evidence="2" id="KW-1185">Reference proteome</keyword>
<name>D7FSM7_ECTSI</name>
<reference evidence="1 2" key="1">
    <citation type="journal article" date="2010" name="Nature">
        <title>The Ectocarpus genome and the independent evolution of multicellularity in brown algae.</title>
        <authorList>
            <person name="Cock J.M."/>
            <person name="Sterck L."/>
            <person name="Rouze P."/>
            <person name="Scornet D."/>
            <person name="Allen A.E."/>
            <person name="Amoutzias G."/>
            <person name="Anthouard V."/>
            <person name="Artiguenave F."/>
            <person name="Aury J.M."/>
            <person name="Badger J.H."/>
            <person name="Beszteri B."/>
            <person name="Billiau K."/>
            <person name="Bonnet E."/>
            <person name="Bothwell J.H."/>
            <person name="Bowler C."/>
            <person name="Boyen C."/>
            <person name="Brownlee C."/>
            <person name="Carrano C.J."/>
            <person name="Charrier B."/>
            <person name="Cho G.Y."/>
            <person name="Coelho S.M."/>
            <person name="Collen J."/>
            <person name="Corre E."/>
            <person name="Da Silva C."/>
            <person name="Delage L."/>
            <person name="Delaroque N."/>
            <person name="Dittami S.M."/>
            <person name="Doulbeau S."/>
            <person name="Elias M."/>
            <person name="Farnham G."/>
            <person name="Gachon C.M."/>
            <person name="Gschloessl B."/>
            <person name="Heesch S."/>
            <person name="Jabbari K."/>
            <person name="Jubin C."/>
            <person name="Kawai H."/>
            <person name="Kimura K."/>
            <person name="Kloareg B."/>
            <person name="Kupper F.C."/>
            <person name="Lang D."/>
            <person name="Le Bail A."/>
            <person name="Leblanc C."/>
            <person name="Lerouge P."/>
            <person name="Lohr M."/>
            <person name="Lopez P.J."/>
            <person name="Martens C."/>
            <person name="Maumus F."/>
            <person name="Michel G."/>
            <person name="Miranda-Saavedra D."/>
            <person name="Morales J."/>
            <person name="Moreau H."/>
            <person name="Motomura T."/>
            <person name="Nagasato C."/>
            <person name="Napoli C.A."/>
            <person name="Nelson D.R."/>
            <person name="Nyvall-Collen P."/>
            <person name="Peters A.F."/>
            <person name="Pommier C."/>
            <person name="Potin P."/>
            <person name="Poulain J."/>
            <person name="Quesneville H."/>
            <person name="Read B."/>
            <person name="Rensing S.A."/>
            <person name="Ritter A."/>
            <person name="Rousvoal S."/>
            <person name="Samanta M."/>
            <person name="Samson G."/>
            <person name="Schroeder D.C."/>
            <person name="Segurens B."/>
            <person name="Strittmatter M."/>
            <person name="Tonon T."/>
            <person name="Tregear J.W."/>
            <person name="Valentin K."/>
            <person name="von Dassow P."/>
            <person name="Yamagishi T."/>
            <person name="Van de Peer Y."/>
            <person name="Wincker P."/>
        </authorList>
    </citation>
    <scope>NUCLEOTIDE SEQUENCE [LARGE SCALE GENOMIC DNA]</scope>
    <source>
        <strain evidence="2">Ec32 / CCAP1310/4</strain>
    </source>
</reference>
<dbReference type="EMBL" id="FN648416">
    <property type="protein sequence ID" value="CBJ31168.1"/>
    <property type="molecule type" value="Genomic_DNA"/>
</dbReference>
<accession>D7FSM7</accession>
<protein>
    <submittedName>
        <fullName evidence="1">Uncharacterized protein</fullName>
    </submittedName>
</protein>
<dbReference type="AlphaFoldDB" id="D7FSM7"/>
<gene>
    <name evidence="1" type="ORF">Esi_0236_0047</name>
</gene>
<dbReference type="InParanoid" id="D7FSM7"/>